<sequence length="118" mass="13220">MTRPTETEGHGFLEAETRLGDRVTVGPTPRRTLLCPYRAFITRLSSPTFRRSASLPMAPATLKTWSVTGRSYWKMDVAQSLSPGSYGHVRPRQSWTAKMRRTSVSVRMVPGSSEDAMM</sequence>
<protein>
    <submittedName>
        <fullName evidence="1">Uncharacterized protein</fullName>
    </submittedName>
</protein>
<dbReference type="EMBL" id="JANPWB010000010">
    <property type="protein sequence ID" value="KAJ1145601.1"/>
    <property type="molecule type" value="Genomic_DNA"/>
</dbReference>
<name>A0AAV7R2N6_PLEWA</name>
<reference evidence="1" key="1">
    <citation type="journal article" date="2022" name="bioRxiv">
        <title>Sequencing and chromosome-scale assembly of the giantPleurodeles waltlgenome.</title>
        <authorList>
            <person name="Brown T."/>
            <person name="Elewa A."/>
            <person name="Iarovenko S."/>
            <person name="Subramanian E."/>
            <person name="Araus A.J."/>
            <person name="Petzold A."/>
            <person name="Susuki M."/>
            <person name="Suzuki K.-i.T."/>
            <person name="Hayashi T."/>
            <person name="Toyoda A."/>
            <person name="Oliveira C."/>
            <person name="Osipova E."/>
            <person name="Leigh N.D."/>
            <person name="Simon A."/>
            <person name="Yun M.H."/>
        </authorList>
    </citation>
    <scope>NUCLEOTIDE SEQUENCE</scope>
    <source>
        <strain evidence="1">20211129_DDA</strain>
        <tissue evidence="1">Liver</tissue>
    </source>
</reference>
<accession>A0AAV7R2N6</accession>
<keyword evidence="2" id="KW-1185">Reference proteome</keyword>
<evidence type="ECO:0000313" key="2">
    <source>
        <dbReference type="Proteomes" id="UP001066276"/>
    </source>
</evidence>
<gene>
    <name evidence="1" type="ORF">NDU88_011887</name>
</gene>
<organism evidence="1 2">
    <name type="scientific">Pleurodeles waltl</name>
    <name type="common">Iberian ribbed newt</name>
    <dbReference type="NCBI Taxonomy" id="8319"/>
    <lineage>
        <taxon>Eukaryota</taxon>
        <taxon>Metazoa</taxon>
        <taxon>Chordata</taxon>
        <taxon>Craniata</taxon>
        <taxon>Vertebrata</taxon>
        <taxon>Euteleostomi</taxon>
        <taxon>Amphibia</taxon>
        <taxon>Batrachia</taxon>
        <taxon>Caudata</taxon>
        <taxon>Salamandroidea</taxon>
        <taxon>Salamandridae</taxon>
        <taxon>Pleurodelinae</taxon>
        <taxon>Pleurodeles</taxon>
    </lineage>
</organism>
<proteinExistence type="predicted"/>
<dbReference type="AlphaFoldDB" id="A0AAV7R2N6"/>
<dbReference type="Proteomes" id="UP001066276">
    <property type="component" value="Chromosome 6"/>
</dbReference>
<comment type="caution">
    <text evidence="1">The sequence shown here is derived from an EMBL/GenBank/DDBJ whole genome shotgun (WGS) entry which is preliminary data.</text>
</comment>
<evidence type="ECO:0000313" key="1">
    <source>
        <dbReference type="EMBL" id="KAJ1145601.1"/>
    </source>
</evidence>